<evidence type="ECO:0000256" key="4">
    <source>
        <dbReference type="ARBA" id="ARBA00023008"/>
    </source>
</evidence>
<keyword evidence="2" id="KW-0479">Metal-binding</keyword>
<feature type="domain" description="Plastocyanin-like" evidence="8">
    <location>
        <begin position="1"/>
        <end position="54"/>
    </location>
</feature>
<dbReference type="InterPro" id="IPR008972">
    <property type="entry name" value="Cupredoxin"/>
</dbReference>
<dbReference type="InterPro" id="IPR011707">
    <property type="entry name" value="Cu-oxidase-like_N"/>
</dbReference>
<evidence type="ECO:0000256" key="6">
    <source>
        <dbReference type="SAM" id="Phobius"/>
    </source>
</evidence>
<evidence type="ECO:0000259" key="7">
    <source>
        <dbReference type="Pfam" id="PF07731"/>
    </source>
</evidence>
<evidence type="ECO:0000256" key="1">
    <source>
        <dbReference type="ARBA" id="ARBA00010609"/>
    </source>
</evidence>
<dbReference type="PROSITE" id="PS00080">
    <property type="entry name" value="MULTICOPPER_OXIDASE2"/>
    <property type="match status" value="1"/>
</dbReference>
<feature type="compositionally biased region" description="Basic residues" evidence="5">
    <location>
        <begin position="290"/>
        <end position="300"/>
    </location>
</feature>
<accession>A0ABY0H6L7</accession>
<keyword evidence="3" id="KW-0560">Oxidoreductase</keyword>
<dbReference type="Pfam" id="PF07731">
    <property type="entry name" value="Cu-oxidase_2"/>
    <property type="match status" value="1"/>
</dbReference>
<dbReference type="InterPro" id="IPR011706">
    <property type="entry name" value="Cu-oxidase_C"/>
</dbReference>
<evidence type="ECO:0000256" key="5">
    <source>
        <dbReference type="SAM" id="MobiDB-lite"/>
    </source>
</evidence>
<dbReference type="Proteomes" id="UP000294003">
    <property type="component" value="Unassembled WGS sequence"/>
</dbReference>
<evidence type="ECO:0000259" key="8">
    <source>
        <dbReference type="Pfam" id="PF07732"/>
    </source>
</evidence>
<feature type="domain" description="Plastocyanin-like" evidence="7">
    <location>
        <begin position="154"/>
        <end position="263"/>
    </location>
</feature>
<dbReference type="EMBL" id="QJNS01000119">
    <property type="protein sequence ID" value="RYO86283.1"/>
    <property type="molecule type" value="Genomic_DNA"/>
</dbReference>
<sequence length="408" mass="44114">MDGPDMVTQCVIVPGSSFIYSFTINRHGTYWYHSNTHGRYPDGLRRQPIINDPESPFIDQYDEELVLTVSDWDHNQIADPLPAFISKSNPTGVDRGRLTSSTLLDTLQEDLNYNVTDWLPLLGKADRVVQLDVAIHSLGDGANYAFFNSITYNSPKVPTLYTALSTGDLASDPAVYAFVLGKGDVVQIVVNNPDPGRHPFHLHGHHFQAVHRSGEEAGTSTESDPEGNAVLRFRADNPGVWLFHCHIEWHVASGLIATFVETPLELQGVIDASTITAHHLAACAPLASRQRQHGRQRGRSARSDRREQGPGSAAGRVNDELMITMCGFMTTGKVALAFGCLSGILGVLVVAWYGLTPDPASQPGVGQPTADAPPTEKDAGGFKTAPDSLSEPQPVLVTSVSRCGNTKG</sequence>
<dbReference type="PROSITE" id="PS00079">
    <property type="entry name" value="MULTICOPPER_OXIDASE1"/>
    <property type="match status" value="1"/>
</dbReference>
<evidence type="ECO:0000256" key="3">
    <source>
        <dbReference type="ARBA" id="ARBA00023002"/>
    </source>
</evidence>
<name>A0ABY0H6L7_9PEZI</name>
<dbReference type="Gene3D" id="2.60.40.420">
    <property type="entry name" value="Cupredoxins - blue copper proteins"/>
    <property type="match status" value="2"/>
</dbReference>
<keyword evidence="6" id="KW-0812">Transmembrane</keyword>
<evidence type="ECO:0000256" key="2">
    <source>
        <dbReference type="ARBA" id="ARBA00022723"/>
    </source>
</evidence>
<protein>
    <recommendedName>
        <fullName evidence="11">Plastocyanin-like domain-containing protein</fullName>
    </recommendedName>
</protein>
<dbReference type="InterPro" id="IPR045087">
    <property type="entry name" value="Cu-oxidase_fam"/>
</dbReference>
<dbReference type="InterPro" id="IPR033138">
    <property type="entry name" value="Cu_oxidase_CS"/>
</dbReference>
<feature type="transmembrane region" description="Helical" evidence="6">
    <location>
        <begin position="334"/>
        <end position="355"/>
    </location>
</feature>
<dbReference type="SUPFAM" id="SSF49503">
    <property type="entry name" value="Cupredoxins"/>
    <property type="match status" value="2"/>
</dbReference>
<reference evidence="9 10" key="1">
    <citation type="submission" date="2018-06" db="EMBL/GenBank/DDBJ databases">
        <title>Complete Genomes of Monosporascus.</title>
        <authorList>
            <person name="Robinson A.J."/>
            <person name="Natvig D.O."/>
        </authorList>
    </citation>
    <scope>NUCLEOTIDE SEQUENCE [LARGE SCALE GENOMIC DNA]</scope>
    <source>
        <strain evidence="9 10">CBS 609.92</strain>
    </source>
</reference>
<organism evidence="9 10">
    <name type="scientific">Monosporascus cannonballus</name>
    <dbReference type="NCBI Taxonomy" id="155416"/>
    <lineage>
        <taxon>Eukaryota</taxon>
        <taxon>Fungi</taxon>
        <taxon>Dikarya</taxon>
        <taxon>Ascomycota</taxon>
        <taxon>Pezizomycotina</taxon>
        <taxon>Sordariomycetes</taxon>
        <taxon>Xylariomycetidae</taxon>
        <taxon>Xylariales</taxon>
        <taxon>Xylariales incertae sedis</taxon>
        <taxon>Monosporascus</taxon>
    </lineage>
</organism>
<evidence type="ECO:0008006" key="11">
    <source>
        <dbReference type="Google" id="ProtNLM"/>
    </source>
</evidence>
<evidence type="ECO:0000313" key="10">
    <source>
        <dbReference type="Proteomes" id="UP000294003"/>
    </source>
</evidence>
<evidence type="ECO:0000313" key="9">
    <source>
        <dbReference type="EMBL" id="RYO86283.1"/>
    </source>
</evidence>
<gene>
    <name evidence="9" type="ORF">DL762_004837</name>
</gene>
<dbReference type="PANTHER" id="PTHR11709:SF361">
    <property type="entry name" value="IRON TRANSPORT MULTICOPPER OXIDASE FET3"/>
    <property type="match status" value="1"/>
</dbReference>
<dbReference type="Pfam" id="PF07732">
    <property type="entry name" value="Cu-oxidase_3"/>
    <property type="match status" value="1"/>
</dbReference>
<keyword evidence="10" id="KW-1185">Reference proteome</keyword>
<proteinExistence type="inferred from homology"/>
<feature type="region of interest" description="Disordered" evidence="5">
    <location>
        <begin position="286"/>
        <end position="316"/>
    </location>
</feature>
<comment type="similarity">
    <text evidence="1">Belongs to the multicopper oxidase family.</text>
</comment>
<feature type="region of interest" description="Disordered" evidence="5">
    <location>
        <begin position="361"/>
        <end position="394"/>
    </location>
</feature>
<keyword evidence="6" id="KW-1133">Transmembrane helix</keyword>
<dbReference type="PANTHER" id="PTHR11709">
    <property type="entry name" value="MULTI-COPPER OXIDASE"/>
    <property type="match status" value="1"/>
</dbReference>
<keyword evidence="6" id="KW-0472">Membrane</keyword>
<comment type="caution">
    <text evidence="9">The sequence shown here is derived from an EMBL/GenBank/DDBJ whole genome shotgun (WGS) entry which is preliminary data.</text>
</comment>
<dbReference type="InterPro" id="IPR002355">
    <property type="entry name" value="Cu_oxidase_Cu_BS"/>
</dbReference>
<keyword evidence="4" id="KW-0186">Copper</keyword>